<keyword evidence="4" id="KW-0479">Metal-binding</keyword>
<dbReference type="InterPro" id="IPR013542">
    <property type="entry name" value="QueG_DUF1730"/>
</dbReference>
<dbReference type="PANTHER" id="PTHR30002">
    <property type="entry name" value="EPOXYQUEUOSINE REDUCTASE"/>
    <property type="match status" value="1"/>
</dbReference>
<dbReference type="PROSITE" id="PS00198">
    <property type="entry name" value="4FE4S_FER_1"/>
    <property type="match status" value="1"/>
</dbReference>
<dbReference type="Proteomes" id="UP000707138">
    <property type="component" value="Unassembled WGS sequence"/>
</dbReference>
<gene>
    <name evidence="10" type="ORF">H6A01_03225</name>
</gene>
<evidence type="ECO:0000259" key="9">
    <source>
        <dbReference type="PROSITE" id="PS51379"/>
    </source>
</evidence>
<proteinExistence type="predicted"/>
<keyword evidence="11" id="KW-1185">Reference proteome</keyword>
<keyword evidence="5" id="KW-0671">Queuosine biosynthesis</keyword>
<organism evidence="10 11">
    <name type="scientific">Veillonella magna</name>
    <dbReference type="NCBI Taxonomy" id="464322"/>
    <lineage>
        <taxon>Bacteria</taxon>
        <taxon>Bacillati</taxon>
        <taxon>Bacillota</taxon>
        <taxon>Negativicutes</taxon>
        <taxon>Veillonellales</taxon>
        <taxon>Veillonellaceae</taxon>
        <taxon>Veillonella</taxon>
    </lineage>
</organism>
<keyword evidence="2" id="KW-0963">Cytoplasm</keyword>
<dbReference type="InterPro" id="IPR017900">
    <property type="entry name" value="4Fe4S_Fe_S_CS"/>
</dbReference>
<dbReference type="Pfam" id="PF13484">
    <property type="entry name" value="Fer4_16"/>
    <property type="match status" value="1"/>
</dbReference>
<keyword evidence="8" id="KW-0411">Iron-sulfur</keyword>
<dbReference type="InterPro" id="IPR017896">
    <property type="entry name" value="4Fe4S_Fe-S-bd"/>
</dbReference>
<dbReference type="PANTHER" id="PTHR30002:SF4">
    <property type="entry name" value="EPOXYQUEUOSINE REDUCTASE"/>
    <property type="match status" value="1"/>
</dbReference>
<keyword evidence="1" id="KW-0004">4Fe-4S</keyword>
<dbReference type="Gene3D" id="3.30.70.20">
    <property type="match status" value="1"/>
</dbReference>
<evidence type="ECO:0000313" key="10">
    <source>
        <dbReference type="EMBL" id="MBM6912344.1"/>
    </source>
</evidence>
<dbReference type="InterPro" id="IPR004453">
    <property type="entry name" value="QueG"/>
</dbReference>
<name>A0ABS2GDV9_9FIRM</name>
<dbReference type="RefSeq" id="WP_205087537.1">
    <property type="nucleotide sequence ID" value="NZ_JACJLA010000004.1"/>
</dbReference>
<evidence type="ECO:0000256" key="8">
    <source>
        <dbReference type="ARBA" id="ARBA00023014"/>
    </source>
</evidence>
<dbReference type="SUPFAM" id="SSF46548">
    <property type="entry name" value="alpha-helical ferredoxin"/>
    <property type="match status" value="1"/>
</dbReference>
<evidence type="ECO:0000256" key="4">
    <source>
        <dbReference type="ARBA" id="ARBA00022723"/>
    </source>
</evidence>
<evidence type="ECO:0000313" key="11">
    <source>
        <dbReference type="Proteomes" id="UP000707138"/>
    </source>
</evidence>
<evidence type="ECO:0000256" key="1">
    <source>
        <dbReference type="ARBA" id="ARBA00022485"/>
    </source>
</evidence>
<dbReference type="Pfam" id="PF08331">
    <property type="entry name" value="QueG_DUF1730"/>
    <property type="match status" value="1"/>
</dbReference>
<sequence length="312" mass="34862">MTNKITSLANPLASPDSTSVTVSTIETLCHRLGIPTVGIAPWPLPADAKEHLFTNKPCPFTAGTLEERLQGGTHLVTPRSAIVCLFPYYMNTPAKTTSNIARYAWADDYHLVVTDYLSRLIDQLRLIAPEAEFEIHCDTSPLADRYMAYLAGLGFYGKNRALINPTWGTYTNIGSILTTLPLEPATPMTRSCLGCNACIRHCPGQSLGDKDFHFHTCKSYVTQKKGDLTDDEKSIIRKTPLIWGCDVCQEVCPHNRGIPETPIPEFRRIQARLDVSEVAPLSNREFKNAFDHRAFAWRGKKVLLRNQEILDT</sequence>
<evidence type="ECO:0000256" key="5">
    <source>
        <dbReference type="ARBA" id="ARBA00022785"/>
    </source>
</evidence>
<evidence type="ECO:0000256" key="3">
    <source>
        <dbReference type="ARBA" id="ARBA00022694"/>
    </source>
</evidence>
<evidence type="ECO:0000256" key="6">
    <source>
        <dbReference type="ARBA" id="ARBA00023002"/>
    </source>
</evidence>
<keyword evidence="3" id="KW-0819">tRNA processing</keyword>
<accession>A0ABS2GDV9</accession>
<feature type="domain" description="4Fe-4S ferredoxin-type" evidence="9">
    <location>
        <begin position="182"/>
        <end position="212"/>
    </location>
</feature>
<keyword evidence="7" id="KW-0408">Iron</keyword>
<dbReference type="PROSITE" id="PS51379">
    <property type="entry name" value="4FE4S_FER_2"/>
    <property type="match status" value="1"/>
</dbReference>
<reference evidence="10 11" key="1">
    <citation type="journal article" date="2021" name="Sci. Rep.">
        <title>The distribution of antibiotic resistance genes in chicken gut microbiota commensals.</title>
        <authorList>
            <person name="Juricova H."/>
            <person name="Matiasovicova J."/>
            <person name="Kubasova T."/>
            <person name="Cejkova D."/>
            <person name="Rychlik I."/>
        </authorList>
    </citation>
    <scope>NUCLEOTIDE SEQUENCE [LARGE SCALE GENOMIC DNA]</scope>
    <source>
        <strain evidence="10 11">An537</strain>
    </source>
</reference>
<protein>
    <submittedName>
        <fullName evidence="10">DUF1730 domain-containing protein</fullName>
    </submittedName>
</protein>
<keyword evidence="6" id="KW-0560">Oxidoreductase</keyword>
<comment type="caution">
    <text evidence="10">The sequence shown here is derived from an EMBL/GenBank/DDBJ whole genome shotgun (WGS) entry which is preliminary data.</text>
</comment>
<evidence type="ECO:0000256" key="7">
    <source>
        <dbReference type="ARBA" id="ARBA00023004"/>
    </source>
</evidence>
<evidence type="ECO:0000256" key="2">
    <source>
        <dbReference type="ARBA" id="ARBA00022490"/>
    </source>
</evidence>
<dbReference type="EMBL" id="JACJLA010000004">
    <property type="protein sequence ID" value="MBM6912344.1"/>
    <property type="molecule type" value="Genomic_DNA"/>
</dbReference>